<gene>
    <name evidence="1" type="ORF">A0H81_11735</name>
</gene>
<dbReference type="OrthoDB" id="77601at2759"/>
<organism evidence="1 2">
    <name type="scientific">Grifola frondosa</name>
    <name type="common">Maitake</name>
    <name type="synonym">Polyporus frondosus</name>
    <dbReference type="NCBI Taxonomy" id="5627"/>
    <lineage>
        <taxon>Eukaryota</taxon>
        <taxon>Fungi</taxon>
        <taxon>Dikarya</taxon>
        <taxon>Basidiomycota</taxon>
        <taxon>Agaricomycotina</taxon>
        <taxon>Agaricomycetes</taxon>
        <taxon>Polyporales</taxon>
        <taxon>Grifolaceae</taxon>
        <taxon>Grifola</taxon>
    </lineage>
</organism>
<evidence type="ECO:0008006" key="3">
    <source>
        <dbReference type="Google" id="ProtNLM"/>
    </source>
</evidence>
<sequence length="104" mass="11473">MENRSFYLVAVHGGAGNHSPSFDHELKKALRSACRQSMISLEQRVPALSAVEQAISILEDEECLNAGYGSNLTFDGTLNVMLLSWMGSQGISELWARYQALRTP</sequence>
<evidence type="ECO:0000313" key="1">
    <source>
        <dbReference type="EMBL" id="OBZ68107.1"/>
    </source>
</evidence>
<reference evidence="1 2" key="1">
    <citation type="submission" date="2016-03" db="EMBL/GenBank/DDBJ databases">
        <title>Whole genome sequencing of Grifola frondosa 9006-11.</title>
        <authorList>
            <person name="Min B."/>
            <person name="Park H."/>
            <person name="Kim J.-G."/>
            <person name="Cho H."/>
            <person name="Oh Y.-L."/>
            <person name="Kong W.-S."/>
            <person name="Choi I.-G."/>
        </authorList>
    </citation>
    <scope>NUCLEOTIDE SEQUENCE [LARGE SCALE GENOMIC DNA]</scope>
    <source>
        <strain evidence="1 2">9006-11</strain>
    </source>
</reference>
<evidence type="ECO:0000313" key="2">
    <source>
        <dbReference type="Proteomes" id="UP000092993"/>
    </source>
</evidence>
<keyword evidence="2" id="KW-1185">Reference proteome</keyword>
<dbReference type="GO" id="GO:0005737">
    <property type="term" value="C:cytoplasm"/>
    <property type="evidence" value="ECO:0007669"/>
    <property type="project" value="TreeGrafter"/>
</dbReference>
<dbReference type="GO" id="GO:0004298">
    <property type="term" value="F:threonine-type endopeptidase activity"/>
    <property type="evidence" value="ECO:0007669"/>
    <property type="project" value="TreeGrafter"/>
</dbReference>
<dbReference type="PANTHER" id="PTHR10188">
    <property type="entry name" value="L-ASPARAGINASE"/>
    <property type="match status" value="1"/>
</dbReference>
<dbReference type="OMA" id="MENRSFY"/>
<comment type="caution">
    <text evidence="1">The sequence shown here is derived from an EMBL/GenBank/DDBJ whole genome shotgun (WGS) entry which is preliminary data.</text>
</comment>
<proteinExistence type="predicted"/>
<dbReference type="STRING" id="5627.A0A1C7LVJ5"/>
<dbReference type="GO" id="GO:0051604">
    <property type="term" value="P:protein maturation"/>
    <property type="evidence" value="ECO:0007669"/>
    <property type="project" value="TreeGrafter"/>
</dbReference>
<dbReference type="InterPro" id="IPR000246">
    <property type="entry name" value="Peptidase_T2"/>
</dbReference>
<dbReference type="InterPro" id="IPR029055">
    <property type="entry name" value="Ntn_hydrolases_N"/>
</dbReference>
<dbReference type="Pfam" id="PF01112">
    <property type="entry name" value="Asparaginase_2"/>
    <property type="match status" value="1"/>
</dbReference>
<dbReference type="EMBL" id="LUGG01000022">
    <property type="protein sequence ID" value="OBZ68107.1"/>
    <property type="molecule type" value="Genomic_DNA"/>
</dbReference>
<dbReference type="AlphaFoldDB" id="A0A1C7LVJ5"/>
<name>A0A1C7LVJ5_GRIFR</name>
<protein>
    <recommendedName>
        <fullName evidence="3">Isoaspartyl peptidase/L-asparaginase</fullName>
    </recommendedName>
</protein>
<dbReference type="Proteomes" id="UP000092993">
    <property type="component" value="Unassembled WGS sequence"/>
</dbReference>
<dbReference type="SUPFAM" id="SSF56235">
    <property type="entry name" value="N-terminal nucleophile aminohydrolases (Ntn hydrolases)"/>
    <property type="match status" value="1"/>
</dbReference>
<dbReference type="PANTHER" id="PTHR10188:SF8">
    <property type="entry name" value="THREONINE ASPARTASE 1"/>
    <property type="match status" value="1"/>
</dbReference>
<accession>A0A1C7LVJ5</accession>